<evidence type="ECO:0000259" key="6">
    <source>
        <dbReference type="PROSITE" id="PS51032"/>
    </source>
</evidence>
<dbReference type="PRINTS" id="PR00367">
    <property type="entry name" value="ETHRSPELEMNT"/>
</dbReference>
<organism evidence="7 8">
    <name type="scientific">Canna indica</name>
    <name type="common">Indian-shot</name>
    <dbReference type="NCBI Taxonomy" id="4628"/>
    <lineage>
        <taxon>Eukaryota</taxon>
        <taxon>Viridiplantae</taxon>
        <taxon>Streptophyta</taxon>
        <taxon>Embryophyta</taxon>
        <taxon>Tracheophyta</taxon>
        <taxon>Spermatophyta</taxon>
        <taxon>Magnoliopsida</taxon>
        <taxon>Liliopsida</taxon>
        <taxon>Zingiberales</taxon>
        <taxon>Cannaceae</taxon>
        <taxon>Canna</taxon>
    </lineage>
</organism>
<dbReference type="GO" id="GO:0003700">
    <property type="term" value="F:DNA-binding transcription factor activity"/>
    <property type="evidence" value="ECO:0007669"/>
    <property type="project" value="InterPro"/>
</dbReference>
<protein>
    <submittedName>
        <fullName evidence="7">Ethylene-responsive transcription factor</fullName>
    </submittedName>
</protein>
<reference evidence="7 8" key="1">
    <citation type="submission" date="2023-10" db="EMBL/GenBank/DDBJ databases">
        <title>Chromosome-scale genome assembly provides insights into flower coloration mechanisms of Canna indica.</title>
        <authorList>
            <person name="Li C."/>
        </authorList>
    </citation>
    <scope>NUCLEOTIDE SEQUENCE [LARGE SCALE GENOMIC DNA]</scope>
    <source>
        <tissue evidence="7">Flower</tissue>
    </source>
</reference>
<dbReference type="SMART" id="SM00380">
    <property type="entry name" value="AP2"/>
    <property type="match status" value="1"/>
</dbReference>
<dbReference type="FunFam" id="3.30.730.10:FF:000001">
    <property type="entry name" value="Ethylene-responsive transcription factor 2"/>
    <property type="match status" value="1"/>
</dbReference>
<evidence type="ECO:0000256" key="2">
    <source>
        <dbReference type="ARBA" id="ARBA00023015"/>
    </source>
</evidence>
<sequence length="244" mass="26727">MPGSPTCKYQTHTPSGLSSFRSLTLSLSSIMDSPNSIYFQCSESSSGSTVGSPDPLLSSAVRDSLPFDVNDAEEMLLLDMLVESTTTKATGPGEEVESKLNREEGERSYRGVRKRPWGKFAAEIRDSTRHGVRVWLGTFDSAEAAALAYDQAALSMRGSSAVLNFPAERVRESMRGFELGAGGVSPVLALKKRHCLRRRRPRSKLMKPGEGSVVELEDLGAEYLEELLRLSEDSELSCQLSCPW</sequence>
<evidence type="ECO:0000256" key="3">
    <source>
        <dbReference type="ARBA" id="ARBA00023125"/>
    </source>
</evidence>
<name>A0AAQ3QN33_9LILI</name>
<dbReference type="PANTHER" id="PTHR31190:SF72">
    <property type="entry name" value="AP2 DOMAIN CONTAINING PROTEIN, EXPRESSED"/>
    <property type="match status" value="1"/>
</dbReference>
<evidence type="ECO:0000313" key="7">
    <source>
        <dbReference type="EMBL" id="WOL17339.1"/>
    </source>
</evidence>
<dbReference type="InterPro" id="IPR044808">
    <property type="entry name" value="ERF_plant"/>
</dbReference>
<keyword evidence="8" id="KW-1185">Reference proteome</keyword>
<evidence type="ECO:0000256" key="4">
    <source>
        <dbReference type="ARBA" id="ARBA00023163"/>
    </source>
</evidence>
<dbReference type="SUPFAM" id="SSF54171">
    <property type="entry name" value="DNA-binding domain"/>
    <property type="match status" value="1"/>
</dbReference>
<dbReference type="Pfam" id="PF00847">
    <property type="entry name" value="AP2"/>
    <property type="match status" value="1"/>
</dbReference>
<proteinExistence type="predicted"/>
<gene>
    <name evidence="7" type="ORF">Cni_G26130</name>
</gene>
<feature type="domain" description="AP2/ERF" evidence="6">
    <location>
        <begin position="108"/>
        <end position="166"/>
    </location>
</feature>
<dbReference type="GO" id="GO:0005634">
    <property type="term" value="C:nucleus"/>
    <property type="evidence" value="ECO:0007669"/>
    <property type="project" value="UniProtKB-SubCell"/>
</dbReference>
<keyword evidence="2" id="KW-0805">Transcription regulation</keyword>
<accession>A0AAQ3QN33</accession>
<evidence type="ECO:0000313" key="8">
    <source>
        <dbReference type="Proteomes" id="UP001327560"/>
    </source>
</evidence>
<dbReference type="Gene3D" id="3.30.730.10">
    <property type="entry name" value="AP2/ERF domain"/>
    <property type="match status" value="1"/>
</dbReference>
<dbReference type="InterPro" id="IPR036955">
    <property type="entry name" value="AP2/ERF_dom_sf"/>
</dbReference>
<keyword evidence="3" id="KW-0238">DNA-binding</keyword>
<dbReference type="InterPro" id="IPR001471">
    <property type="entry name" value="AP2/ERF_dom"/>
</dbReference>
<keyword evidence="4" id="KW-0804">Transcription</keyword>
<dbReference type="EMBL" id="CP136897">
    <property type="protein sequence ID" value="WOL17339.1"/>
    <property type="molecule type" value="Genomic_DNA"/>
</dbReference>
<comment type="subcellular location">
    <subcellularLocation>
        <location evidence="1">Nucleus</location>
    </subcellularLocation>
</comment>
<evidence type="ECO:0000256" key="5">
    <source>
        <dbReference type="ARBA" id="ARBA00023242"/>
    </source>
</evidence>
<dbReference type="Proteomes" id="UP001327560">
    <property type="component" value="Chromosome 8"/>
</dbReference>
<dbReference type="CDD" id="cd00018">
    <property type="entry name" value="AP2"/>
    <property type="match status" value="1"/>
</dbReference>
<dbReference type="AlphaFoldDB" id="A0AAQ3QN33"/>
<keyword evidence="5" id="KW-0539">Nucleus</keyword>
<evidence type="ECO:0000256" key="1">
    <source>
        <dbReference type="ARBA" id="ARBA00004123"/>
    </source>
</evidence>
<dbReference type="GO" id="GO:0009873">
    <property type="term" value="P:ethylene-activated signaling pathway"/>
    <property type="evidence" value="ECO:0007669"/>
    <property type="project" value="InterPro"/>
</dbReference>
<dbReference type="GO" id="GO:0003677">
    <property type="term" value="F:DNA binding"/>
    <property type="evidence" value="ECO:0007669"/>
    <property type="project" value="UniProtKB-KW"/>
</dbReference>
<dbReference type="InterPro" id="IPR016177">
    <property type="entry name" value="DNA-bd_dom_sf"/>
</dbReference>
<dbReference type="PROSITE" id="PS51032">
    <property type="entry name" value="AP2_ERF"/>
    <property type="match status" value="1"/>
</dbReference>
<dbReference type="PANTHER" id="PTHR31190">
    <property type="entry name" value="DNA-BINDING DOMAIN"/>
    <property type="match status" value="1"/>
</dbReference>